<dbReference type="PANTHER" id="PTHR38011">
    <property type="entry name" value="DIHYDROFOLATE REDUCTASE FAMILY PROTEIN (AFU_ORTHOLOGUE AFUA_8G06820)"/>
    <property type="match status" value="1"/>
</dbReference>
<dbReference type="Proteomes" id="UP000555564">
    <property type="component" value="Unassembled WGS sequence"/>
</dbReference>
<dbReference type="Gene3D" id="3.40.430.10">
    <property type="entry name" value="Dihydrofolate Reductase, subunit A"/>
    <property type="match status" value="1"/>
</dbReference>
<keyword evidence="3 5" id="KW-0560">Oxidoreductase</keyword>
<dbReference type="GO" id="GO:0008703">
    <property type="term" value="F:5-amino-6-(5-phosphoribosylamino)uracil reductase activity"/>
    <property type="evidence" value="ECO:0007669"/>
    <property type="project" value="UniProtKB-EC"/>
</dbReference>
<evidence type="ECO:0000259" key="4">
    <source>
        <dbReference type="Pfam" id="PF01872"/>
    </source>
</evidence>
<dbReference type="Pfam" id="PF01872">
    <property type="entry name" value="RibD_C"/>
    <property type="match status" value="1"/>
</dbReference>
<dbReference type="GO" id="GO:0009231">
    <property type="term" value="P:riboflavin biosynthetic process"/>
    <property type="evidence" value="ECO:0007669"/>
    <property type="project" value="InterPro"/>
</dbReference>
<accession>A0A7X0II30</accession>
<gene>
    <name evidence="5" type="ORF">BJ992_004774</name>
</gene>
<dbReference type="InterPro" id="IPR002734">
    <property type="entry name" value="RibDG_C"/>
</dbReference>
<sequence length="229" mass="25359">MSKRPYVLLSVAMSVDGYIDDTSPDRLLLSNAEDFDRVDEVRAGCDAILIGANTIRRDNPRLLVNSEQRREDRVRRGLPAYPTKVTITSSSLDCTCKFFNTGGDKLVYTTPTALGKVRDELDGLADIIPAGDPVSFPVMLDDLGSRGIRRLMVEGGGMIHTQFLTQGLVDEIHLAVAPFFVGELDAPRFVHPGTFPQDSARRMKVAEVRQIGDIVLVRYLPRNRLTQVS</sequence>
<dbReference type="EMBL" id="JACHIU010000001">
    <property type="protein sequence ID" value="MBB6475343.1"/>
    <property type="molecule type" value="Genomic_DNA"/>
</dbReference>
<dbReference type="AlphaFoldDB" id="A0A7X0II30"/>
<evidence type="ECO:0000313" key="5">
    <source>
        <dbReference type="EMBL" id="MBB6475343.1"/>
    </source>
</evidence>
<feature type="domain" description="Bacterial bifunctional deaminase-reductase C-terminal" evidence="4">
    <location>
        <begin position="5"/>
        <end position="215"/>
    </location>
</feature>
<dbReference type="PANTHER" id="PTHR38011:SF7">
    <property type="entry name" value="2,5-DIAMINO-6-RIBOSYLAMINO-4(3H)-PYRIMIDINONE 5'-PHOSPHATE REDUCTASE"/>
    <property type="match status" value="1"/>
</dbReference>
<dbReference type="InterPro" id="IPR024072">
    <property type="entry name" value="DHFR-like_dom_sf"/>
</dbReference>
<keyword evidence="6" id="KW-1185">Reference proteome</keyword>
<dbReference type="SUPFAM" id="SSF53597">
    <property type="entry name" value="Dihydrofolate reductase-like"/>
    <property type="match status" value="1"/>
</dbReference>
<comment type="pathway">
    <text evidence="1">Cofactor biosynthesis; riboflavin biosynthesis.</text>
</comment>
<reference evidence="5 6" key="1">
    <citation type="submission" date="2020-08" db="EMBL/GenBank/DDBJ databases">
        <title>Sequencing the genomes of 1000 actinobacteria strains.</title>
        <authorList>
            <person name="Klenk H.-P."/>
        </authorList>
    </citation>
    <scope>NUCLEOTIDE SEQUENCE [LARGE SCALE GENOMIC DNA]</scope>
    <source>
        <strain evidence="5 6">DSM 44936</strain>
    </source>
</reference>
<comment type="caution">
    <text evidence="5">The sequence shown here is derived from an EMBL/GenBank/DDBJ whole genome shotgun (WGS) entry which is preliminary data.</text>
</comment>
<dbReference type="RefSeq" id="WP_184984586.1">
    <property type="nucleotide sequence ID" value="NZ_BAAALO010000003.1"/>
</dbReference>
<evidence type="ECO:0000313" key="6">
    <source>
        <dbReference type="Proteomes" id="UP000555564"/>
    </source>
</evidence>
<evidence type="ECO:0000256" key="2">
    <source>
        <dbReference type="ARBA" id="ARBA00022857"/>
    </source>
</evidence>
<organism evidence="5 6">
    <name type="scientific">Sphaerisporangium rubeum</name>
    <dbReference type="NCBI Taxonomy" id="321317"/>
    <lineage>
        <taxon>Bacteria</taxon>
        <taxon>Bacillati</taxon>
        <taxon>Actinomycetota</taxon>
        <taxon>Actinomycetes</taxon>
        <taxon>Streptosporangiales</taxon>
        <taxon>Streptosporangiaceae</taxon>
        <taxon>Sphaerisporangium</taxon>
    </lineage>
</organism>
<name>A0A7X0II30_9ACTN</name>
<evidence type="ECO:0000256" key="1">
    <source>
        <dbReference type="ARBA" id="ARBA00005104"/>
    </source>
</evidence>
<dbReference type="InterPro" id="IPR050765">
    <property type="entry name" value="Riboflavin_Biosynth_HTPR"/>
</dbReference>
<protein>
    <submittedName>
        <fullName evidence="5">5-amino-6-(5-phosphoribosylamino)uracil reductase</fullName>
        <ecNumber evidence="5">1.1.1.193</ecNumber>
    </submittedName>
</protein>
<dbReference type="EC" id="1.1.1.193" evidence="5"/>
<keyword evidence="2" id="KW-0521">NADP</keyword>
<evidence type="ECO:0000256" key="3">
    <source>
        <dbReference type="ARBA" id="ARBA00023002"/>
    </source>
</evidence>
<proteinExistence type="predicted"/>